<comment type="caution">
    <text evidence="1">The sequence shown here is derived from an EMBL/GenBank/DDBJ whole genome shotgun (WGS) entry which is preliminary data.</text>
</comment>
<name>A0ABR0BFX0_PURLI</name>
<dbReference type="EMBL" id="JAWRVI010000140">
    <property type="protein sequence ID" value="KAK4074893.1"/>
    <property type="molecule type" value="Genomic_DNA"/>
</dbReference>
<gene>
    <name evidence="1" type="ORF">Purlil1_12855</name>
</gene>
<sequence>MYCTNRTLLRHCFWWQACCNNVHQVQYSDDKDFSSNLFPPAASFLQRQLSSSDNCPPATTVLQRHLCSRDTFAPATTVLQRQLSSSDNCPPATTVLQRQLSSTDTCPPPTPVLHRHLCSETPLLQRQLSSSDNCPPATPALQRTCALATPVQPEFVHHYWPEWNPRNASVIKHVYCCEIYFVGKNWSKHHKETGHSGVEICLQSKKRQVSGGRCRDLCDTCAQVFLIKERKQHEYGTSHDHYIVLNPVNLERGVADLADLTELSASDLAMPTDSVGTANMRKKYDDLVRSLLRECLTSTGPALHNGTRWSRCLQQLRKILPADCEIPFARITTFPDMSDNNADVWYVTEDSMMQHFVNEDFVLRKPVVIKSQRSRAWECSSHSFLKDLGDHFAGSTVDVQDLTTTEKTAVKMGVDAVIKKIGEGADVPTGRLPINLLNLKYFGQSPPTPRFLNLSRFNVLPSISSHLEAEFSGAAIAGKRSRATAREVDLERSLIFSLFAQRGSFTGFHVDCPDGTWVCPEWGLKLWIFATSTDEADMVKFAEEGDEWAPSTIAAVVLEPGDVLIMPPAELVPHAVLTLEDSYMVGGMFMDAPRILDSIRKLSWIVTHPTVTNEPVPLQLLSGWSCGNNSAANAKDHAGRGAPAVDAHTHQRKVKDAPAGATVGQPQHMFKNSARLAEQRKLGTFIITPN</sequence>
<protein>
    <recommendedName>
        <fullName evidence="3">JmjC domain-containing protein</fullName>
    </recommendedName>
</protein>
<organism evidence="1 2">
    <name type="scientific">Purpureocillium lilacinum</name>
    <name type="common">Paecilomyces lilacinus</name>
    <dbReference type="NCBI Taxonomy" id="33203"/>
    <lineage>
        <taxon>Eukaryota</taxon>
        <taxon>Fungi</taxon>
        <taxon>Dikarya</taxon>
        <taxon>Ascomycota</taxon>
        <taxon>Pezizomycotina</taxon>
        <taxon>Sordariomycetes</taxon>
        <taxon>Hypocreomycetidae</taxon>
        <taxon>Hypocreales</taxon>
        <taxon>Ophiocordycipitaceae</taxon>
        <taxon>Purpureocillium</taxon>
    </lineage>
</organism>
<reference evidence="1 2" key="1">
    <citation type="journal article" date="2024" name="Microbiol. Resour. Announc.">
        <title>Genome annotations for the ascomycete fungi Trichoderma harzianum, Trichoderma aggressivum, and Purpureocillium lilacinum.</title>
        <authorList>
            <person name="Beijen E.P.W."/>
            <person name="Ohm R.A."/>
        </authorList>
    </citation>
    <scope>NUCLEOTIDE SEQUENCE [LARGE SCALE GENOMIC DNA]</scope>
    <source>
        <strain evidence="1 2">CBS 150709</strain>
    </source>
</reference>
<dbReference type="Proteomes" id="UP001287286">
    <property type="component" value="Unassembled WGS sequence"/>
</dbReference>
<evidence type="ECO:0000313" key="2">
    <source>
        <dbReference type="Proteomes" id="UP001287286"/>
    </source>
</evidence>
<keyword evidence="2" id="KW-1185">Reference proteome</keyword>
<proteinExistence type="predicted"/>
<dbReference type="Gene3D" id="2.60.120.650">
    <property type="entry name" value="Cupin"/>
    <property type="match status" value="1"/>
</dbReference>
<accession>A0ABR0BFX0</accession>
<evidence type="ECO:0008006" key="3">
    <source>
        <dbReference type="Google" id="ProtNLM"/>
    </source>
</evidence>
<evidence type="ECO:0000313" key="1">
    <source>
        <dbReference type="EMBL" id="KAK4074893.1"/>
    </source>
</evidence>
<dbReference type="SUPFAM" id="SSF51197">
    <property type="entry name" value="Clavaminate synthase-like"/>
    <property type="match status" value="1"/>
</dbReference>